<keyword evidence="3" id="KW-0378">Hydrolase</keyword>
<organism evidence="7 8">
    <name type="scientific">Thalassotalea profundi</name>
    <dbReference type="NCBI Taxonomy" id="2036687"/>
    <lineage>
        <taxon>Bacteria</taxon>
        <taxon>Pseudomonadati</taxon>
        <taxon>Pseudomonadota</taxon>
        <taxon>Gammaproteobacteria</taxon>
        <taxon>Alteromonadales</taxon>
        <taxon>Colwelliaceae</taxon>
        <taxon>Thalassotalea</taxon>
    </lineage>
</organism>
<evidence type="ECO:0000256" key="4">
    <source>
        <dbReference type="ARBA" id="ARBA00022807"/>
    </source>
</evidence>
<feature type="signal peptide" evidence="5">
    <location>
        <begin position="1"/>
        <end position="22"/>
    </location>
</feature>
<comment type="similarity">
    <text evidence="1">Belongs to the peptidase C40 family.</text>
</comment>
<dbReference type="PIRSF" id="PIRSF019015">
    <property type="entry name" value="P60_peptidase_YkfC"/>
    <property type="match status" value="1"/>
</dbReference>
<sequence length="474" mass="53482">MSNRLFNLAFIFIAVIHISACSSVNTVKHAEVNHVSNTAQVSDVVGITEAHLHPSYWQGRTGHSKVIMNEEAISQFNRQLFNNSSLVIDPLSMDDNLPKQLVLSLIDQISAVPSSKRYYRDGTQLQQNHFDVYLANLNKANVKENYTTQWGLVVKRSSLRTFPTTDRVFNSGMDTDLDRFQETGVFPGEAVAIIHESADKQWLLVRNYNYLAWVPKHAIAVGSKQEISEFVQQKQFIVVTGDKVFTNYVPNNNDISEVQLDMGVKLPLMSHADLKGQLYGQNPFASHVVKLPIRNKQGQLTFSLALIARSQDVNIGYLAFTKENIIKQAFKFLGERYGWGHDYNARDCTGFVGEIYKTFGILMPRNSGQQGKGRYGFNKDFDKSSSNAEKLAALSQLEVGDLIYIPGHVVMFLGYEQGKPYVIHDVKGLAYFDANNQYYRGTLNGVSVTPLLPLQLSKSTSYLDRIYNIKRIRN</sequence>
<dbReference type="PROSITE" id="PS51935">
    <property type="entry name" value="NLPC_P60"/>
    <property type="match status" value="1"/>
</dbReference>
<feature type="chain" id="PRO_5045871552" description="NlpC/P60 domain-containing protein" evidence="5">
    <location>
        <begin position="23"/>
        <end position="474"/>
    </location>
</feature>
<reference evidence="8" key="1">
    <citation type="journal article" date="2019" name="Int. J. Syst. Evol. Microbiol.">
        <title>The Global Catalogue of Microorganisms (GCM) 10K type strain sequencing project: providing services to taxonomists for standard genome sequencing and annotation.</title>
        <authorList>
            <consortium name="The Broad Institute Genomics Platform"/>
            <consortium name="The Broad Institute Genome Sequencing Center for Infectious Disease"/>
            <person name="Wu L."/>
            <person name="Ma J."/>
        </authorList>
    </citation>
    <scope>NUCLEOTIDE SEQUENCE [LARGE SCALE GENOMIC DNA]</scope>
    <source>
        <strain evidence="8">CGMCC 1.15922</strain>
    </source>
</reference>
<evidence type="ECO:0000256" key="3">
    <source>
        <dbReference type="ARBA" id="ARBA00022801"/>
    </source>
</evidence>
<keyword evidence="2" id="KW-0645">Protease</keyword>
<evidence type="ECO:0000259" key="6">
    <source>
        <dbReference type="PROSITE" id="PS51935"/>
    </source>
</evidence>
<dbReference type="Proteomes" id="UP000626370">
    <property type="component" value="Unassembled WGS sequence"/>
</dbReference>
<evidence type="ECO:0000313" key="8">
    <source>
        <dbReference type="Proteomes" id="UP000626370"/>
    </source>
</evidence>
<proteinExistence type="inferred from homology"/>
<dbReference type="Pfam" id="PF00877">
    <property type="entry name" value="NLPC_P60"/>
    <property type="match status" value="1"/>
</dbReference>
<evidence type="ECO:0000313" key="7">
    <source>
        <dbReference type="EMBL" id="GHE98620.1"/>
    </source>
</evidence>
<dbReference type="InterPro" id="IPR000064">
    <property type="entry name" value="NLP_P60_dom"/>
</dbReference>
<dbReference type="InterPro" id="IPR039439">
    <property type="entry name" value="SH3b1_dom"/>
</dbReference>
<feature type="domain" description="NlpC/P60" evidence="6">
    <location>
        <begin position="319"/>
        <end position="450"/>
    </location>
</feature>
<dbReference type="InterPro" id="IPR038765">
    <property type="entry name" value="Papain-like_cys_pep_sf"/>
</dbReference>
<dbReference type="EMBL" id="BNAH01000013">
    <property type="protein sequence ID" value="GHE98620.1"/>
    <property type="molecule type" value="Genomic_DNA"/>
</dbReference>
<evidence type="ECO:0000256" key="1">
    <source>
        <dbReference type="ARBA" id="ARBA00007074"/>
    </source>
</evidence>
<comment type="caution">
    <text evidence="7">The sequence shown here is derived from an EMBL/GenBank/DDBJ whole genome shotgun (WGS) entry which is preliminary data.</text>
</comment>
<dbReference type="SUPFAM" id="SSF54001">
    <property type="entry name" value="Cysteine proteinases"/>
    <property type="match status" value="1"/>
</dbReference>
<keyword evidence="5" id="KW-0732">Signal</keyword>
<name>A0ABQ3J2W2_9GAMM</name>
<evidence type="ECO:0000256" key="2">
    <source>
        <dbReference type="ARBA" id="ARBA00022670"/>
    </source>
</evidence>
<keyword evidence="4" id="KW-0788">Thiol protease</keyword>
<protein>
    <recommendedName>
        <fullName evidence="6">NlpC/P60 domain-containing protein</fullName>
    </recommendedName>
</protein>
<evidence type="ECO:0000256" key="5">
    <source>
        <dbReference type="SAM" id="SignalP"/>
    </source>
</evidence>
<dbReference type="RefSeq" id="WP_189379088.1">
    <property type="nucleotide sequence ID" value="NZ_BNAH01000013.1"/>
</dbReference>
<accession>A0ABQ3J2W2</accession>
<gene>
    <name evidence="7" type="ORF">GCM10011501_30220</name>
</gene>
<dbReference type="Gene3D" id="3.90.1720.10">
    <property type="entry name" value="endopeptidase domain like (from Nostoc punctiforme)"/>
    <property type="match status" value="1"/>
</dbReference>
<dbReference type="Pfam" id="PF12913">
    <property type="entry name" value="SH3_6"/>
    <property type="match status" value="1"/>
</dbReference>
<dbReference type="InterPro" id="IPR027017">
    <property type="entry name" value="P60_peptidase_YkfC"/>
</dbReference>
<keyword evidence="8" id="KW-1185">Reference proteome</keyword>